<feature type="compositionally biased region" description="Basic and acidic residues" evidence="2">
    <location>
        <begin position="1"/>
        <end position="11"/>
    </location>
</feature>
<proteinExistence type="predicted"/>
<organism evidence="3 4">
    <name type="scientific">Tritrichomonas musculus</name>
    <dbReference type="NCBI Taxonomy" id="1915356"/>
    <lineage>
        <taxon>Eukaryota</taxon>
        <taxon>Metamonada</taxon>
        <taxon>Parabasalia</taxon>
        <taxon>Tritrichomonadida</taxon>
        <taxon>Tritrichomonadidae</taxon>
        <taxon>Tritrichomonas</taxon>
    </lineage>
</organism>
<feature type="compositionally biased region" description="Low complexity" evidence="2">
    <location>
        <begin position="653"/>
        <end position="668"/>
    </location>
</feature>
<feature type="compositionally biased region" description="Basic and acidic residues" evidence="2">
    <location>
        <begin position="766"/>
        <end position="778"/>
    </location>
</feature>
<evidence type="ECO:0000313" key="3">
    <source>
        <dbReference type="EMBL" id="KAK8889164.1"/>
    </source>
</evidence>
<name>A0ABR2KDF0_9EUKA</name>
<protein>
    <submittedName>
        <fullName evidence="3">Uncharacterized protein</fullName>
    </submittedName>
</protein>
<evidence type="ECO:0000256" key="1">
    <source>
        <dbReference type="SAM" id="Coils"/>
    </source>
</evidence>
<feature type="region of interest" description="Disordered" evidence="2">
    <location>
        <begin position="643"/>
        <end position="778"/>
    </location>
</feature>
<dbReference type="Proteomes" id="UP001470230">
    <property type="component" value="Unassembled WGS sequence"/>
</dbReference>
<feature type="compositionally biased region" description="Acidic residues" evidence="2">
    <location>
        <begin position="713"/>
        <end position="726"/>
    </location>
</feature>
<reference evidence="3 4" key="1">
    <citation type="submission" date="2024-04" db="EMBL/GenBank/DDBJ databases">
        <title>Tritrichomonas musculus Genome.</title>
        <authorList>
            <person name="Alves-Ferreira E."/>
            <person name="Grigg M."/>
            <person name="Lorenzi H."/>
            <person name="Galac M."/>
        </authorList>
    </citation>
    <scope>NUCLEOTIDE SEQUENCE [LARGE SCALE GENOMIC DNA]</scope>
    <source>
        <strain evidence="3 4">EAF2021</strain>
    </source>
</reference>
<feature type="compositionally biased region" description="Polar residues" evidence="2">
    <location>
        <begin position="52"/>
        <end position="61"/>
    </location>
</feature>
<accession>A0ABR2KDF0</accession>
<feature type="compositionally biased region" description="Low complexity" evidence="2">
    <location>
        <begin position="12"/>
        <end position="27"/>
    </location>
</feature>
<feature type="compositionally biased region" description="Low complexity" evidence="2">
    <location>
        <begin position="677"/>
        <end position="712"/>
    </location>
</feature>
<feature type="compositionally biased region" description="Polar residues" evidence="2">
    <location>
        <begin position="96"/>
        <end position="131"/>
    </location>
</feature>
<keyword evidence="1" id="KW-0175">Coiled coil</keyword>
<sequence>MFGSEGERLQELRQQQARQYAEQLRQQIAAKNSQKPKSPSLYSTTTSDSYTNPIQQPRIQRSNINSSNSSSGIHHSSSTNSTDRLPKVTPDPLPNLQPTSVAPLNLTITSFQPDPTPSLPRQQSYSLSSITDKSTFNERMRSLESIIDQQRLILIKSSETASRIFQTQFPTIENSLNEIQTSVNRFLNTELNQKIIPITDAFQSNRELLENESAKIKSNIEDMRESTTENSSSIQQFSSKFNDTIESIKHSSAEVKNDNNRLLDQTYLSLTKVSQIENRESGVTEGASRNVHDFEKIDNDISSSFSMLQQTTNEIMNTVSSQIAHEIKNESDSLERISRSLYSQVSELNQNVVDNINRIQALIIELTSNFKENAQSLTNSLGDSLNIIQDELDSSVNEIDNQVTSLVENSEEIFTHLQNETVSTIQTLRDTITQTRNMIEQAIEEETAVQNKNKKEIDLKFDKFDLVVKREMSVQLQRLNEVGSDTIKKGTAAFDAMVQDSKTHLIVMKQNTEKLDWTESKLNEIEKSFTSASMQVNESVKSLSSNYSELAQKFEKTKSSIEDGFQEIENTLEAQSRQKPVSYARKEELIDYEKKANEAYEKKISEIESQIAMALSNLAEISIRRSAETNRRPGSGVQKIKSLVNDGDIKPQNNNNNDNTNDGNIIEDNGNDDIDNNDNYNDDNYNNDVNDNNSNNSNNDNNGDNNNDNNGDNNDDNGDNNNDDNNDNNGDNNNNDDSDNDDDNSDSDNNDDNDSDSDNNDDNADKDEKNDGNNNDKD</sequence>
<comment type="caution">
    <text evidence="3">The sequence shown here is derived from an EMBL/GenBank/DDBJ whole genome shotgun (WGS) entry which is preliminary data.</text>
</comment>
<keyword evidence="4" id="KW-1185">Reference proteome</keyword>
<feature type="compositionally biased region" description="Low complexity" evidence="2">
    <location>
        <begin position="62"/>
        <end position="82"/>
    </location>
</feature>
<evidence type="ECO:0000313" key="4">
    <source>
        <dbReference type="Proteomes" id="UP001470230"/>
    </source>
</evidence>
<feature type="compositionally biased region" description="Acidic residues" evidence="2">
    <location>
        <begin position="734"/>
        <end position="765"/>
    </location>
</feature>
<gene>
    <name evidence="3" type="ORF">M9Y10_033909</name>
</gene>
<feature type="coiled-coil region" evidence="1">
    <location>
        <begin position="590"/>
        <end position="617"/>
    </location>
</feature>
<feature type="region of interest" description="Disordered" evidence="2">
    <location>
        <begin position="1"/>
        <end position="131"/>
    </location>
</feature>
<dbReference type="EMBL" id="JAPFFF010000005">
    <property type="protein sequence ID" value="KAK8889164.1"/>
    <property type="molecule type" value="Genomic_DNA"/>
</dbReference>
<evidence type="ECO:0000256" key="2">
    <source>
        <dbReference type="SAM" id="MobiDB-lite"/>
    </source>
</evidence>
<feature type="compositionally biased region" description="Low complexity" evidence="2">
    <location>
        <begin position="38"/>
        <end position="51"/>
    </location>
</feature>